<evidence type="ECO:0000256" key="4">
    <source>
        <dbReference type="ARBA" id="ARBA00022741"/>
    </source>
</evidence>
<evidence type="ECO:0000256" key="2">
    <source>
        <dbReference type="ARBA" id="ARBA00022448"/>
    </source>
</evidence>
<dbReference type="EMBL" id="JACACB010000005">
    <property type="protein sequence ID" value="MCO8297438.1"/>
    <property type="molecule type" value="Genomic_DNA"/>
</dbReference>
<gene>
    <name evidence="8" type="ORF">HXW75_02995</name>
</gene>
<evidence type="ECO:0000256" key="1">
    <source>
        <dbReference type="ARBA" id="ARBA00004202"/>
    </source>
</evidence>
<keyword evidence="5 8" id="KW-0067">ATP-binding</keyword>
<accession>A0AB35HMZ3</accession>
<dbReference type="GO" id="GO:0015424">
    <property type="term" value="F:ABC-type amino acid transporter activity"/>
    <property type="evidence" value="ECO:0007669"/>
    <property type="project" value="InterPro"/>
</dbReference>
<dbReference type="Gene3D" id="3.40.50.300">
    <property type="entry name" value="P-loop containing nucleotide triphosphate hydrolases"/>
    <property type="match status" value="1"/>
</dbReference>
<feature type="domain" description="ABC transporter" evidence="7">
    <location>
        <begin position="3"/>
        <end position="241"/>
    </location>
</feature>
<evidence type="ECO:0000313" key="8">
    <source>
        <dbReference type="EMBL" id="MCO8297438.1"/>
    </source>
</evidence>
<dbReference type="RefSeq" id="WP_253210004.1">
    <property type="nucleotide sequence ID" value="NZ_JACACB010000005.1"/>
</dbReference>
<dbReference type="InterPro" id="IPR003593">
    <property type="entry name" value="AAA+_ATPase"/>
</dbReference>
<dbReference type="InterPro" id="IPR050086">
    <property type="entry name" value="MetN_ABC_transporter-like"/>
</dbReference>
<evidence type="ECO:0000256" key="3">
    <source>
        <dbReference type="ARBA" id="ARBA00022475"/>
    </source>
</evidence>
<dbReference type="GO" id="GO:0016887">
    <property type="term" value="F:ATP hydrolysis activity"/>
    <property type="evidence" value="ECO:0007669"/>
    <property type="project" value="InterPro"/>
</dbReference>
<dbReference type="InterPro" id="IPR003439">
    <property type="entry name" value="ABC_transporter-like_ATP-bd"/>
</dbReference>
<comment type="subcellular location">
    <subcellularLocation>
        <location evidence="1">Cell membrane</location>
        <topology evidence="1">Peripheral membrane protein</topology>
    </subcellularLocation>
</comment>
<dbReference type="PROSITE" id="PS50893">
    <property type="entry name" value="ABC_TRANSPORTER_2"/>
    <property type="match status" value="1"/>
</dbReference>
<dbReference type="PANTHER" id="PTHR43166">
    <property type="entry name" value="AMINO ACID IMPORT ATP-BINDING PROTEIN"/>
    <property type="match status" value="1"/>
</dbReference>
<dbReference type="InterPro" id="IPR030679">
    <property type="entry name" value="ABC_ATPase_HisP-typ"/>
</dbReference>
<keyword evidence="3" id="KW-1003">Cell membrane</keyword>
<keyword evidence="4" id="KW-0547">Nucleotide-binding</keyword>
<reference evidence="8" key="2">
    <citation type="journal article" date="2021" name="BMC Microbiol.">
        <title>The diversity among the species Tetragenococcus halophilus including new isolates from a lupine seed fermentation.</title>
        <authorList>
            <person name="Link T."/>
            <person name="Vogel R.F."/>
            <person name="Ehrmann M.A."/>
        </authorList>
    </citation>
    <scope>NUCLEOTIDE SEQUENCE</scope>
    <source>
        <strain evidence="8">TMW 2.2257</strain>
    </source>
</reference>
<dbReference type="SMART" id="SM00382">
    <property type="entry name" value="AAA"/>
    <property type="match status" value="1"/>
</dbReference>
<name>A0AB35HMZ3_TETHA</name>
<sequence>MTLEIQELTKTFSGEAALADISLQIRDGETTVILGPSGSGKSTLLRCINLLETPEEGQLQLGDIKVDFKQKITNKIKQKVRRNTAMVFQDFNLFSHLTAVENVMEGPVTVLKQEKTAVYKRAKELLDMVGLTDKYDSYPARLSGGQQQRVAIARALAMEPQYLLFDEPTSALDPELEIEVLRVLRRLAHERLSMILVTHNIDFAHLVADRVIFLEEGKIEFDGPTETFFASEDERIRRFIHSLKLEV</sequence>
<dbReference type="AlphaFoldDB" id="A0AB35HMZ3"/>
<dbReference type="Pfam" id="PF00005">
    <property type="entry name" value="ABC_tran"/>
    <property type="match status" value="1"/>
</dbReference>
<dbReference type="InterPro" id="IPR017871">
    <property type="entry name" value="ABC_transporter-like_CS"/>
</dbReference>
<dbReference type="GO" id="GO:0005524">
    <property type="term" value="F:ATP binding"/>
    <property type="evidence" value="ECO:0007669"/>
    <property type="project" value="UniProtKB-KW"/>
</dbReference>
<evidence type="ECO:0000256" key="5">
    <source>
        <dbReference type="ARBA" id="ARBA00022840"/>
    </source>
</evidence>
<evidence type="ECO:0000256" key="6">
    <source>
        <dbReference type="ARBA" id="ARBA00023136"/>
    </source>
</evidence>
<dbReference type="SUPFAM" id="SSF52540">
    <property type="entry name" value="P-loop containing nucleoside triphosphate hydrolases"/>
    <property type="match status" value="1"/>
</dbReference>
<dbReference type="Proteomes" id="UP001057280">
    <property type="component" value="Unassembled WGS sequence"/>
</dbReference>
<reference evidence="8" key="1">
    <citation type="submission" date="2020-06" db="EMBL/GenBank/DDBJ databases">
        <authorList>
            <person name="Link T."/>
            <person name="Ehrmann M."/>
        </authorList>
    </citation>
    <scope>NUCLEOTIDE SEQUENCE</scope>
    <source>
        <strain evidence="8">TMW 2.2257</strain>
    </source>
</reference>
<dbReference type="PIRSF" id="PIRSF039085">
    <property type="entry name" value="ABC_ATPase_HisP"/>
    <property type="match status" value="1"/>
</dbReference>
<protein>
    <submittedName>
        <fullName evidence="8">Amino acid ABC transporter ATP-binding protein</fullName>
    </submittedName>
</protein>
<evidence type="ECO:0000313" key="9">
    <source>
        <dbReference type="Proteomes" id="UP001057280"/>
    </source>
</evidence>
<keyword evidence="6" id="KW-0472">Membrane</keyword>
<organism evidence="8 9">
    <name type="scientific">Tetragenococcus halophilus</name>
    <name type="common">Pediococcus halophilus</name>
    <dbReference type="NCBI Taxonomy" id="51669"/>
    <lineage>
        <taxon>Bacteria</taxon>
        <taxon>Bacillati</taxon>
        <taxon>Bacillota</taxon>
        <taxon>Bacilli</taxon>
        <taxon>Lactobacillales</taxon>
        <taxon>Enterococcaceae</taxon>
        <taxon>Tetragenococcus</taxon>
    </lineage>
</organism>
<dbReference type="PROSITE" id="PS00211">
    <property type="entry name" value="ABC_TRANSPORTER_1"/>
    <property type="match status" value="1"/>
</dbReference>
<dbReference type="PANTHER" id="PTHR43166:SF35">
    <property type="entry name" value="L-CYSTINE IMPORT ATP-BINDING PROTEIN TCYN"/>
    <property type="match status" value="1"/>
</dbReference>
<dbReference type="InterPro" id="IPR027417">
    <property type="entry name" value="P-loop_NTPase"/>
</dbReference>
<proteinExistence type="predicted"/>
<dbReference type="GO" id="GO:0005886">
    <property type="term" value="C:plasma membrane"/>
    <property type="evidence" value="ECO:0007669"/>
    <property type="project" value="UniProtKB-SubCell"/>
</dbReference>
<comment type="caution">
    <text evidence="8">The sequence shown here is derived from an EMBL/GenBank/DDBJ whole genome shotgun (WGS) entry which is preliminary data.</text>
</comment>
<evidence type="ECO:0000259" key="7">
    <source>
        <dbReference type="PROSITE" id="PS50893"/>
    </source>
</evidence>
<keyword evidence="2" id="KW-0813">Transport</keyword>